<evidence type="ECO:0000313" key="3">
    <source>
        <dbReference type="Proteomes" id="UP000267342"/>
    </source>
</evidence>
<keyword evidence="3" id="KW-1185">Reference proteome</keyword>
<dbReference type="RefSeq" id="WP_027706346.1">
    <property type="nucleotide sequence ID" value="NZ_AP018933.1"/>
</dbReference>
<reference evidence="2 3" key="1">
    <citation type="submission" date="2018-09" db="EMBL/GenBank/DDBJ databases">
        <title>Zymobacter palmae IAM14233 (=T109) whole genome analysis.</title>
        <authorList>
            <person name="Yanase H."/>
        </authorList>
    </citation>
    <scope>NUCLEOTIDE SEQUENCE [LARGE SCALE GENOMIC DNA]</scope>
    <source>
        <strain evidence="2 3">IAM14233</strain>
    </source>
</reference>
<proteinExistence type="predicted"/>
<dbReference type="STRING" id="1123510.GCA_000620025_01903"/>
<protein>
    <submittedName>
        <fullName evidence="2">Phage-related baseplate assemblyprotein</fullName>
    </submittedName>
</protein>
<dbReference type="KEGG" id="zpl:ZBT109_2355"/>
<dbReference type="InterPro" id="IPR014507">
    <property type="entry name" value="Baseplate_assembly_J_pred"/>
</dbReference>
<dbReference type="EMBL" id="AP018933">
    <property type="protein sequence ID" value="BBG31087.1"/>
    <property type="molecule type" value="Genomic_DNA"/>
</dbReference>
<dbReference type="OrthoDB" id="9793802at2"/>
<accession>A0A348HHI5</accession>
<evidence type="ECO:0000259" key="1">
    <source>
        <dbReference type="Pfam" id="PF26079"/>
    </source>
</evidence>
<organism evidence="2 3">
    <name type="scientific">Zymobacter palmae</name>
    <dbReference type="NCBI Taxonomy" id="33074"/>
    <lineage>
        <taxon>Bacteria</taxon>
        <taxon>Pseudomonadati</taxon>
        <taxon>Pseudomonadota</taxon>
        <taxon>Gammaproteobacteria</taxon>
        <taxon>Oceanospirillales</taxon>
        <taxon>Halomonadaceae</taxon>
        <taxon>Zymobacter group</taxon>
        <taxon>Zymobacter</taxon>
    </lineage>
</organism>
<dbReference type="AlphaFoldDB" id="A0A348HHI5"/>
<dbReference type="Pfam" id="PF26079">
    <property type="entry name" value="Baseplate_J_C"/>
    <property type="match status" value="1"/>
</dbReference>
<dbReference type="InterPro" id="IPR058530">
    <property type="entry name" value="Baseplate_J-like_C"/>
</dbReference>
<gene>
    <name evidence="2" type="ORF">ZBT109_2355</name>
</gene>
<sequence length="329" mass="36269">MLIPGQNQLSKPEIVKIASFETLLEELKKHTVDYIAKSDASLAEQVKDTFTYESEILTKLAEAFVVYVQTRDRAYNERITQMLAWWAEGSNLDARLSDLGLERQVISPGDSSAYPPVAPTYESDEHARLRYYLAPHAPAAGSRMHYRREVLTLDERAQVSVTTPETGKVVVTYLLDSKGYAAQIKDGNGLRTAPGKVTVTVLSRSGDGTASDELLTAVRRHFARDDVVPGSDEVTVQGADILRYEINATVWINSGPDAALTQEAARKALQEYADEHHVLGGRIDRSWVDYVLHKAGAARIEVASPLNSIIADDHQAPYCSAINVEVRTS</sequence>
<evidence type="ECO:0000313" key="2">
    <source>
        <dbReference type="EMBL" id="BBG31087.1"/>
    </source>
</evidence>
<dbReference type="Proteomes" id="UP000267342">
    <property type="component" value="Chromosome"/>
</dbReference>
<dbReference type="PIRSF" id="PIRSF020481">
    <property type="entry name" value="BAP"/>
    <property type="match status" value="1"/>
</dbReference>
<name>A0A348HHI5_9GAMM</name>
<feature type="domain" description="Baseplate J-like C-terminal" evidence="1">
    <location>
        <begin position="244"/>
        <end position="324"/>
    </location>
</feature>